<feature type="compositionally biased region" description="Basic and acidic residues" evidence="1">
    <location>
        <begin position="124"/>
        <end position="135"/>
    </location>
</feature>
<gene>
    <name evidence="2" type="ordered locus">CC_3553</name>
</gene>
<accession>Q9A2K8</accession>
<reference evidence="2 3" key="1">
    <citation type="journal article" date="2001" name="Proc. Natl. Acad. Sci. U.S.A.">
        <title>Complete genome sequence of Caulobacter crescentus.</title>
        <authorList>
            <person name="Nierman W.C."/>
            <person name="Feldblyum T.V."/>
            <person name="Laub M.T."/>
            <person name="Paulsen I.T."/>
            <person name="Nelson K.E."/>
            <person name="Eisen J.A."/>
            <person name="Heidelberg J.F."/>
            <person name="Alley M.R."/>
            <person name="Ohta N."/>
            <person name="Maddock J.R."/>
            <person name="Potocka I."/>
            <person name="Nelson W.C."/>
            <person name="Newton A."/>
            <person name="Stephens C."/>
            <person name="Phadke N.D."/>
            <person name="Ely B."/>
            <person name="DeBoy R.T."/>
            <person name="Dodson R.J."/>
            <person name="Durkin A.S."/>
            <person name="Gwinn M.L."/>
            <person name="Haft D.H."/>
            <person name="Kolonay J.F."/>
            <person name="Smit J."/>
            <person name="Craven M.B."/>
            <person name="Khouri H."/>
            <person name="Shetty J."/>
            <person name="Berry K."/>
            <person name="Utterback T."/>
            <person name="Tran K."/>
            <person name="Wolf A."/>
            <person name="Vamathevan J."/>
            <person name="Ermolaeva M."/>
            <person name="White O."/>
            <person name="Salzberg S.L."/>
            <person name="Venter J.C."/>
            <person name="Shapiro L."/>
            <person name="Fraser C.M."/>
        </authorList>
    </citation>
    <scope>NUCLEOTIDE SEQUENCE [LARGE SCALE GENOMIC DNA]</scope>
    <source>
        <strain evidence="3">ATCC 19089 / CB15</strain>
    </source>
</reference>
<dbReference type="AlphaFoldDB" id="Q9A2K8"/>
<dbReference type="EnsemblBacteria" id="AAK25515">
    <property type="protein sequence ID" value="AAK25515"/>
    <property type="gene ID" value="CC_3553"/>
</dbReference>
<dbReference type="STRING" id="190650.CC_3553"/>
<proteinExistence type="predicted"/>
<organism evidence="2 3">
    <name type="scientific">Caulobacter vibrioides (strain ATCC 19089 / CIP 103742 / CB 15)</name>
    <name type="common">Caulobacter crescentus</name>
    <dbReference type="NCBI Taxonomy" id="190650"/>
    <lineage>
        <taxon>Bacteria</taxon>
        <taxon>Pseudomonadati</taxon>
        <taxon>Pseudomonadota</taxon>
        <taxon>Alphaproteobacteria</taxon>
        <taxon>Caulobacterales</taxon>
        <taxon>Caulobacteraceae</taxon>
        <taxon>Caulobacter</taxon>
    </lineage>
</organism>
<keyword evidence="3" id="KW-1185">Reference proteome</keyword>
<dbReference type="PIR" id="G87689">
    <property type="entry name" value="G87689"/>
</dbReference>
<evidence type="ECO:0000313" key="2">
    <source>
        <dbReference type="EMBL" id="AAK25515.1"/>
    </source>
</evidence>
<protein>
    <submittedName>
        <fullName evidence="2">Uncharacterized protein</fullName>
    </submittedName>
</protein>
<name>Q9A2K8_CAUVC</name>
<evidence type="ECO:0000313" key="3">
    <source>
        <dbReference type="Proteomes" id="UP000001816"/>
    </source>
</evidence>
<feature type="compositionally biased region" description="Basic and acidic residues" evidence="1">
    <location>
        <begin position="49"/>
        <end position="60"/>
    </location>
</feature>
<sequence length="135" mass="14297">MVALSVGSGRDGNPHSAAGGGAWLWRPHSGDVSTLVITKGLHRPGGGAHHGDHDQRHDPRTDLFWATAGRRNENRTAMVGHIGAHHDVAPLPDGPDVRPRISTPCAHTCSARSRAATPLQKNRGAREPRDGAVVL</sequence>
<dbReference type="Proteomes" id="UP000001816">
    <property type="component" value="Chromosome"/>
</dbReference>
<feature type="region of interest" description="Disordered" evidence="1">
    <location>
        <begin position="1"/>
        <end position="25"/>
    </location>
</feature>
<feature type="region of interest" description="Disordered" evidence="1">
    <location>
        <begin position="39"/>
        <end position="60"/>
    </location>
</feature>
<dbReference type="KEGG" id="ccr:CC_3553"/>
<dbReference type="HOGENOM" id="CLU_1882006_0_0_5"/>
<dbReference type="BioCyc" id="CAULO:CC3553-MONOMER"/>
<evidence type="ECO:0000256" key="1">
    <source>
        <dbReference type="SAM" id="MobiDB-lite"/>
    </source>
</evidence>
<feature type="region of interest" description="Disordered" evidence="1">
    <location>
        <begin position="108"/>
        <end position="135"/>
    </location>
</feature>
<dbReference type="EMBL" id="AE005673">
    <property type="protein sequence ID" value="AAK25515.1"/>
    <property type="molecule type" value="Genomic_DNA"/>
</dbReference>